<accession>A0AAW0P8D0</accession>
<evidence type="ECO:0000313" key="4">
    <source>
        <dbReference type="EMBL" id="KAK7912947.1"/>
    </source>
</evidence>
<dbReference type="InterPro" id="IPR003599">
    <property type="entry name" value="Ig_sub"/>
</dbReference>
<feature type="chain" id="PRO_5043788320" description="Ig-like domain-containing protein" evidence="2">
    <location>
        <begin position="22"/>
        <end position="411"/>
    </location>
</feature>
<feature type="region of interest" description="Disordered" evidence="1">
    <location>
        <begin position="253"/>
        <end position="317"/>
    </location>
</feature>
<dbReference type="SUPFAM" id="SSF48726">
    <property type="entry name" value="Immunoglobulin"/>
    <property type="match status" value="2"/>
</dbReference>
<dbReference type="InterPro" id="IPR003598">
    <property type="entry name" value="Ig_sub2"/>
</dbReference>
<feature type="region of interest" description="Disordered" evidence="1">
    <location>
        <begin position="167"/>
        <end position="194"/>
    </location>
</feature>
<feature type="region of interest" description="Disordered" evidence="1">
    <location>
        <begin position="336"/>
        <end position="411"/>
    </location>
</feature>
<feature type="compositionally biased region" description="Pro residues" evidence="1">
    <location>
        <begin position="401"/>
        <end position="411"/>
    </location>
</feature>
<feature type="signal peptide" evidence="2">
    <location>
        <begin position="1"/>
        <end position="21"/>
    </location>
</feature>
<dbReference type="AlphaFoldDB" id="A0AAW0P8D0"/>
<dbReference type="EMBL" id="JBBPFD010000009">
    <property type="protein sequence ID" value="KAK7912947.1"/>
    <property type="molecule type" value="Genomic_DNA"/>
</dbReference>
<dbReference type="PROSITE" id="PS50835">
    <property type="entry name" value="IG_LIKE"/>
    <property type="match status" value="2"/>
</dbReference>
<protein>
    <recommendedName>
        <fullName evidence="3">Ig-like domain-containing protein</fullName>
    </recommendedName>
</protein>
<dbReference type="InterPro" id="IPR042474">
    <property type="entry name" value="A33"/>
</dbReference>
<dbReference type="InterPro" id="IPR036179">
    <property type="entry name" value="Ig-like_dom_sf"/>
</dbReference>
<keyword evidence="5" id="KW-1185">Reference proteome</keyword>
<evidence type="ECO:0000256" key="1">
    <source>
        <dbReference type="SAM" id="MobiDB-lite"/>
    </source>
</evidence>
<dbReference type="GO" id="GO:0005886">
    <property type="term" value="C:plasma membrane"/>
    <property type="evidence" value="ECO:0007669"/>
    <property type="project" value="InterPro"/>
</dbReference>
<evidence type="ECO:0000313" key="5">
    <source>
        <dbReference type="Proteomes" id="UP001460270"/>
    </source>
</evidence>
<dbReference type="Pfam" id="PF13927">
    <property type="entry name" value="Ig_3"/>
    <property type="match status" value="1"/>
</dbReference>
<dbReference type="PANTHER" id="PTHR44969:SF1">
    <property type="entry name" value="CELL SURFACE A33 ANTIGEN"/>
    <property type="match status" value="1"/>
</dbReference>
<dbReference type="SMART" id="SM00409">
    <property type="entry name" value="IG"/>
    <property type="match status" value="2"/>
</dbReference>
<proteinExistence type="predicted"/>
<dbReference type="Proteomes" id="UP001460270">
    <property type="component" value="Unassembled WGS sequence"/>
</dbReference>
<keyword evidence="2" id="KW-0732">Signal</keyword>
<dbReference type="InterPro" id="IPR007110">
    <property type="entry name" value="Ig-like_dom"/>
</dbReference>
<feature type="domain" description="Ig-like" evidence="3">
    <location>
        <begin position="36"/>
        <end position="139"/>
    </location>
</feature>
<dbReference type="InterPro" id="IPR013783">
    <property type="entry name" value="Ig-like_fold"/>
</dbReference>
<comment type="caution">
    <text evidence="4">The sequence shown here is derived from an EMBL/GenBank/DDBJ whole genome shotgun (WGS) entry which is preliminary data.</text>
</comment>
<evidence type="ECO:0000259" key="3">
    <source>
        <dbReference type="PROSITE" id="PS50835"/>
    </source>
</evidence>
<feature type="domain" description="Ig-like" evidence="3">
    <location>
        <begin position="144"/>
        <end position="232"/>
    </location>
</feature>
<feature type="compositionally biased region" description="Basic and acidic residues" evidence="1">
    <location>
        <begin position="336"/>
        <end position="400"/>
    </location>
</feature>
<dbReference type="SMART" id="SM00408">
    <property type="entry name" value="IGc2"/>
    <property type="match status" value="1"/>
</dbReference>
<gene>
    <name evidence="4" type="ORF">WMY93_013158</name>
</gene>
<name>A0AAW0P8D0_9GOBI</name>
<sequence>MATWIFSLTIIGLALVTGVSCLTVSIPQDTYEYARGDNITLPCIFKSTLSTPPLVIITWIAEGVDGAEDVVILTYYSTPGRTDYDDTYEFRSKLDVNVATGKADLRLYSIGLNDNRRFLCRVQIPGDDNGKTSDPATLVVLVAPSTPICSVEGTAEYGQNVNLTCRSEEGSPPPTYTWDNRDVQNQPRPLPPKTTVRGGVLSLFNISKDTSGFFICTSANKIRSASCNLTLAVMPPSMLGSVAQTAGIIVRHGESGDGYYDKEANENGERRALRDGEREERDTRERRDYDDRRSDYDDRRSDYDDRRSDYNDRRRDYDDRRSDSMIDVRLHDRRSDYDDRRSDYDDRRSDYTERRSDYDDRRSDYSDRRDRNDQRDCRYDDERRDNSRDRRYDDDRDDRPPVPSNKPPRRD</sequence>
<organism evidence="4 5">
    <name type="scientific">Mugilogobius chulae</name>
    <name type="common">yellowstripe goby</name>
    <dbReference type="NCBI Taxonomy" id="88201"/>
    <lineage>
        <taxon>Eukaryota</taxon>
        <taxon>Metazoa</taxon>
        <taxon>Chordata</taxon>
        <taxon>Craniata</taxon>
        <taxon>Vertebrata</taxon>
        <taxon>Euteleostomi</taxon>
        <taxon>Actinopterygii</taxon>
        <taxon>Neopterygii</taxon>
        <taxon>Teleostei</taxon>
        <taxon>Neoteleostei</taxon>
        <taxon>Acanthomorphata</taxon>
        <taxon>Gobiaria</taxon>
        <taxon>Gobiiformes</taxon>
        <taxon>Gobioidei</taxon>
        <taxon>Gobiidae</taxon>
        <taxon>Gobionellinae</taxon>
        <taxon>Mugilogobius</taxon>
    </lineage>
</organism>
<reference evidence="5" key="1">
    <citation type="submission" date="2024-04" db="EMBL/GenBank/DDBJ databases">
        <title>Salinicola lusitanus LLJ914,a marine bacterium isolated from the Okinawa Trough.</title>
        <authorList>
            <person name="Li J."/>
        </authorList>
    </citation>
    <scope>NUCLEOTIDE SEQUENCE [LARGE SCALE GENOMIC DNA]</scope>
</reference>
<dbReference type="PANTHER" id="PTHR44969">
    <property type="entry name" value="CELL SURFACE A33 ANTIGEN"/>
    <property type="match status" value="1"/>
</dbReference>
<evidence type="ECO:0000256" key="2">
    <source>
        <dbReference type="SAM" id="SignalP"/>
    </source>
</evidence>
<dbReference type="Gene3D" id="2.60.40.10">
    <property type="entry name" value="Immunoglobulins"/>
    <property type="match status" value="2"/>
</dbReference>